<dbReference type="GeneID" id="70187790"/>
<proteinExistence type="predicted"/>
<evidence type="ECO:0000313" key="3">
    <source>
        <dbReference type="Proteomes" id="UP000756346"/>
    </source>
</evidence>
<evidence type="ECO:0008006" key="4">
    <source>
        <dbReference type="Google" id="ProtNLM"/>
    </source>
</evidence>
<evidence type="ECO:0000256" key="1">
    <source>
        <dbReference type="SAM" id="Phobius"/>
    </source>
</evidence>
<name>A0A9P9BW09_9PEZI</name>
<gene>
    <name evidence="2" type="ORF">B0I36DRAFT_360097</name>
</gene>
<feature type="transmembrane region" description="Helical" evidence="1">
    <location>
        <begin position="79"/>
        <end position="100"/>
    </location>
</feature>
<dbReference type="RefSeq" id="XP_046014684.1">
    <property type="nucleotide sequence ID" value="XM_046158244.1"/>
</dbReference>
<feature type="transmembrane region" description="Helical" evidence="1">
    <location>
        <begin position="20"/>
        <end position="38"/>
    </location>
</feature>
<sequence>MRFQAPQLGALGVAYTTMRIAQFVSLVTVIGLTGHFIDEIVVSQRAVPEVLVGTISVSSIAVLYVMISYILYYDSLLPLLLGSGVDFLMLIATIVVAATLGKPGPLSLLSCDVLPAKAASQAVSTLTFSVSNGGNGLNLSSGSYAARAAAAVTAASSANPRPLDLLAFYAQDQPHCYEVKTIWGLSIALCVLFAFSSIVSAGLWRRIKGPSSASAPRKDIEG</sequence>
<keyword evidence="1" id="KW-1133">Transmembrane helix</keyword>
<accession>A0A9P9BW09</accession>
<organism evidence="2 3">
    <name type="scientific">Microdochium trichocladiopsis</name>
    <dbReference type="NCBI Taxonomy" id="1682393"/>
    <lineage>
        <taxon>Eukaryota</taxon>
        <taxon>Fungi</taxon>
        <taxon>Dikarya</taxon>
        <taxon>Ascomycota</taxon>
        <taxon>Pezizomycotina</taxon>
        <taxon>Sordariomycetes</taxon>
        <taxon>Xylariomycetidae</taxon>
        <taxon>Xylariales</taxon>
        <taxon>Microdochiaceae</taxon>
        <taxon>Microdochium</taxon>
    </lineage>
</organism>
<protein>
    <recommendedName>
        <fullName evidence="4">MARVEL domain-containing protein</fullName>
    </recommendedName>
</protein>
<dbReference type="EMBL" id="JAGTJQ010000003">
    <property type="protein sequence ID" value="KAH7034591.1"/>
    <property type="molecule type" value="Genomic_DNA"/>
</dbReference>
<dbReference type="AlphaFoldDB" id="A0A9P9BW09"/>
<keyword evidence="1" id="KW-0472">Membrane</keyword>
<dbReference type="OrthoDB" id="5366688at2759"/>
<reference evidence="2" key="1">
    <citation type="journal article" date="2021" name="Nat. Commun.">
        <title>Genetic determinants of endophytism in the Arabidopsis root mycobiome.</title>
        <authorList>
            <person name="Mesny F."/>
            <person name="Miyauchi S."/>
            <person name="Thiergart T."/>
            <person name="Pickel B."/>
            <person name="Atanasova L."/>
            <person name="Karlsson M."/>
            <person name="Huettel B."/>
            <person name="Barry K.W."/>
            <person name="Haridas S."/>
            <person name="Chen C."/>
            <person name="Bauer D."/>
            <person name="Andreopoulos W."/>
            <person name="Pangilinan J."/>
            <person name="LaButti K."/>
            <person name="Riley R."/>
            <person name="Lipzen A."/>
            <person name="Clum A."/>
            <person name="Drula E."/>
            <person name="Henrissat B."/>
            <person name="Kohler A."/>
            <person name="Grigoriev I.V."/>
            <person name="Martin F.M."/>
            <person name="Hacquard S."/>
        </authorList>
    </citation>
    <scope>NUCLEOTIDE SEQUENCE</scope>
    <source>
        <strain evidence="2">MPI-CAGE-CH-0230</strain>
    </source>
</reference>
<comment type="caution">
    <text evidence="2">The sequence shown here is derived from an EMBL/GenBank/DDBJ whole genome shotgun (WGS) entry which is preliminary data.</text>
</comment>
<feature type="transmembrane region" description="Helical" evidence="1">
    <location>
        <begin position="182"/>
        <end position="204"/>
    </location>
</feature>
<feature type="transmembrane region" description="Helical" evidence="1">
    <location>
        <begin position="50"/>
        <end position="72"/>
    </location>
</feature>
<keyword evidence="3" id="KW-1185">Reference proteome</keyword>
<evidence type="ECO:0000313" key="2">
    <source>
        <dbReference type="EMBL" id="KAH7034591.1"/>
    </source>
</evidence>
<dbReference type="Proteomes" id="UP000756346">
    <property type="component" value="Unassembled WGS sequence"/>
</dbReference>
<keyword evidence="1" id="KW-0812">Transmembrane</keyword>